<organism evidence="2 3">
    <name type="scientific">Hymenobacter glacieicola</name>
    <dbReference type="NCBI Taxonomy" id="1562124"/>
    <lineage>
        <taxon>Bacteria</taxon>
        <taxon>Pseudomonadati</taxon>
        <taxon>Bacteroidota</taxon>
        <taxon>Cytophagia</taxon>
        <taxon>Cytophagales</taxon>
        <taxon>Hymenobacteraceae</taxon>
        <taxon>Hymenobacter</taxon>
    </lineage>
</organism>
<proteinExistence type="predicted"/>
<feature type="signal peptide" evidence="1">
    <location>
        <begin position="1"/>
        <end position="20"/>
    </location>
</feature>
<keyword evidence="3" id="KW-1185">Reference proteome</keyword>
<evidence type="ECO:0000313" key="2">
    <source>
        <dbReference type="EMBL" id="GGG53569.1"/>
    </source>
</evidence>
<keyword evidence="1" id="KW-0732">Signal</keyword>
<feature type="chain" id="PRO_5045081295" evidence="1">
    <location>
        <begin position="21"/>
        <end position="222"/>
    </location>
</feature>
<comment type="caution">
    <text evidence="2">The sequence shown here is derived from an EMBL/GenBank/DDBJ whole genome shotgun (WGS) entry which is preliminary data.</text>
</comment>
<gene>
    <name evidence="2" type="ORF">GCM10011378_32310</name>
</gene>
<evidence type="ECO:0000313" key="3">
    <source>
        <dbReference type="Proteomes" id="UP000601361"/>
    </source>
</evidence>
<dbReference type="EMBL" id="BMGS01000009">
    <property type="protein sequence ID" value="GGG53569.1"/>
    <property type="molecule type" value="Genomic_DNA"/>
</dbReference>
<dbReference type="PROSITE" id="PS51257">
    <property type="entry name" value="PROKAR_LIPOPROTEIN"/>
    <property type="match status" value="1"/>
</dbReference>
<dbReference type="Proteomes" id="UP000601361">
    <property type="component" value="Unassembled WGS sequence"/>
</dbReference>
<reference evidence="3" key="1">
    <citation type="journal article" date="2019" name="Int. J. Syst. Evol. Microbiol.">
        <title>The Global Catalogue of Microorganisms (GCM) 10K type strain sequencing project: providing services to taxonomists for standard genome sequencing and annotation.</title>
        <authorList>
            <consortium name="The Broad Institute Genomics Platform"/>
            <consortium name="The Broad Institute Genome Sequencing Center for Infectious Disease"/>
            <person name="Wu L."/>
            <person name="Ma J."/>
        </authorList>
    </citation>
    <scope>NUCLEOTIDE SEQUENCE [LARGE SCALE GENOMIC DNA]</scope>
    <source>
        <strain evidence="3">CGMCC 1.12990</strain>
    </source>
</reference>
<protein>
    <submittedName>
        <fullName evidence="2">Uncharacterized protein</fullName>
    </submittedName>
</protein>
<accession>A0ABQ1X323</accession>
<sequence length="222" mass="25609">MNKGCFFFVLLATLSCNQQANQAYKAPPERIKDVTINLGDSSGSQGKITISLPARYDTIFNWVNHSDCTSCFDFRYRVQPKNRTLLKEDGFFWKIPQDSIERFTIVHSDSYGVKIKTDSSSVFSFHNSEQEDNLVRFRGRVPADVLLSDTVEKINNKFFSIFAYSEHDSLNQHIAQRLEAVTITKSLLLRLTFELRTAREAPISKDFLSHSRYYLRTIKLSE</sequence>
<evidence type="ECO:0000256" key="1">
    <source>
        <dbReference type="SAM" id="SignalP"/>
    </source>
</evidence>
<name>A0ABQ1X323_9BACT</name>